<keyword evidence="1" id="KW-0677">Repeat</keyword>
<dbReference type="PROSITE" id="PS50005">
    <property type="entry name" value="TPR"/>
    <property type="match status" value="1"/>
</dbReference>
<dbReference type="OrthoDB" id="9797911at2"/>
<feature type="repeat" description="TPR" evidence="3">
    <location>
        <begin position="93"/>
        <end position="126"/>
    </location>
</feature>
<protein>
    <submittedName>
        <fullName evidence="5">Tetratricopeptide repeat protein</fullName>
    </submittedName>
</protein>
<keyword evidence="2 3" id="KW-0802">TPR repeat</keyword>
<name>K9WLQ0_9CYAN</name>
<dbReference type="KEGG" id="mic:Mic7113_5451"/>
<sequence length="982" mass="109733">MSEQVISQIIWLNQTAFTAYQHGQYEQGIPFAQQACDLTKAYFGTKHLYYRDTLNTLALLYYAAFRLSEAKSLYLQVEKIHRNELGTDDIEYATILNNLAKLYQVMGNFFEAEFRYRKALEIREEKLGKYHPDYASTLNDLAGLYYAMDLFSDAQPLYQEAKDITEEMLGTDNLDYATTLNNLALLYKAMGDFKNAEDLLLQAKKIFATELGTDNPEYASGLNNLAALYQAMGRFWEAIPLCRKALEIKAKLGTDHPDYAQSLNNLAELYRAMGSFPDAEPLYHEAKDITGAKLGTAHPNYANILSNLATLKAATDYPQDALRLIQDAANIQNPVLGQIFSITSDNQRLTYLQQNRYLLEMFLSLVAQYLPNDSDAVRAAFDLVLRRKGLGTEAAAMQRISVLSDRYRHLTPQLEQLRQLDNQIASLAWNVPPPEQLAAYETQLATLYHQRDELDRSLSRQIPEMNLQKQLDTANHRAIALALPEGATLVEFVRFNVFNFNAILAKGDSQWLPARYLAFILPAKEPEQLQMIDLGEAELIDNLIRVFRKSVSGDRDLDLDDLDSIPEEPELIPPEVELRQKLIDPLKPYLTPNQQVFLAPDGELCCLPFGVLPTAEGRYLMEDYELCYLSVGRDLLRFGATQTLVQPTKPLVIADPDYNLVLSESHPSPSDWKSGATQTKSAFADSIEDCETRVGGFSSCSRDFQSPDFSELHRDLGRGNGEVFKPIPATRIEGAQVAAQLGVTPQMGTQALKSLVSRCQSPWILHIATHGYFLETRPETPPPQMMSFQRLHSAAQQNPLARSGLAFAGANTLLQGGKLPPEAEDGLLTAQGASGINLAATALVVASACQTALGDVQVGEGVLGLRRAFVLAGVQTLVMSLWSVPDVATAILMERLYHNLLTEKMGRAKALKQAQFYVRDLTIAQMRPQWLTPEAITRITERSPGIGNHLRKLCQKHEMYRPYAHPKYWGAFICQGDASPPL</sequence>
<dbReference type="Proteomes" id="UP000010471">
    <property type="component" value="Chromosome"/>
</dbReference>
<dbReference type="eggNOG" id="COG0457">
    <property type="taxonomic scope" value="Bacteria"/>
</dbReference>
<organism evidence="5 6">
    <name type="scientific">Allocoleopsis franciscana PCC 7113</name>
    <dbReference type="NCBI Taxonomy" id="1173027"/>
    <lineage>
        <taxon>Bacteria</taxon>
        <taxon>Bacillati</taxon>
        <taxon>Cyanobacteriota</taxon>
        <taxon>Cyanophyceae</taxon>
        <taxon>Coleofasciculales</taxon>
        <taxon>Coleofasciculaceae</taxon>
        <taxon>Allocoleopsis</taxon>
        <taxon>Allocoleopsis franciscana</taxon>
    </lineage>
</organism>
<feature type="domain" description="CHAT" evidence="4">
    <location>
        <begin position="577"/>
        <end position="977"/>
    </location>
</feature>
<evidence type="ECO:0000256" key="3">
    <source>
        <dbReference type="PROSITE-ProRule" id="PRU00339"/>
    </source>
</evidence>
<evidence type="ECO:0000256" key="2">
    <source>
        <dbReference type="ARBA" id="ARBA00022803"/>
    </source>
</evidence>
<dbReference type="InterPro" id="IPR019734">
    <property type="entry name" value="TPR_rpt"/>
</dbReference>
<dbReference type="SUPFAM" id="SSF48452">
    <property type="entry name" value="TPR-like"/>
    <property type="match status" value="3"/>
</dbReference>
<dbReference type="InterPro" id="IPR024983">
    <property type="entry name" value="CHAT_dom"/>
</dbReference>
<evidence type="ECO:0000313" key="5">
    <source>
        <dbReference type="EMBL" id="AFZ21088.1"/>
    </source>
</evidence>
<dbReference type="eggNOG" id="COG4995">
    <property type="taxonomic scope" value="Bacteria"/>
</dbReference>
<gene>
    <name evidence="5" type="ORF">Mic7113_5451</name>
</gene>
<dbReference type="Pfam" id="PF13424">
    <property type="entry name" value="TPR_12"/>
    <property type="match status" value="3"/>
</dbReference>
<evidence type="ECO:0000313" key="6">
    <source>
        <dbReference type="Proteomes" id="UP000010471"/>
    </source>
</evidence>
<dbReference type="PANTHER" id="PTHR45641:SF19">
    <property type="entry name" value="NEPHROCYSTIN-3"/>
    <property type="match status" value="1"/>
</dbReference>
<reference evidence="5 6" key="1">
    <citation type="submission" date="2012-06" db="EMBL/GenBank/DDBJ databases">
        <title>Finished chromosome of genome of Microcoleus sp. PCC 7113.</title>
        <authorList>
            <consortium name="US DOE Joint Genome Institute"/>
            <person name="Gugger M."/>
            <person name="Coursin T."/>
            <person name="Rippka R."/>
            <person name="Tandeau De Marsac N."/>
            <person name="Huntemann M."/>
            <person name="Wei C.-L."/>
            <person name="Han J."/>
            <person name="Detter J.C."/>
            <person name="Han C."/>
            <person name="Tapia R."/>
            <person name="Chen A."/>
            <person name="Kyrpides N."/>
            <person name="Mavromatis K."/>
            <person name="Markowitz V."/>
            <person name="Szeto E."/>
            <person name="Ivanova N."/>
            <person name="Pagani I."/>
            <person name="Pati A."/>
            <person name="Goodwin L."/>
            <person name="Nordberg H.P."/>
            <person name="Cantor M.N."/>
            <person name="Hua S.X."/>
            <person name="Woyke T."/>
            <person name="Kerfeld C.A."/>
        </authorList>
    </citation>
    <scope>NUCLEOTIDE SEQUENCE [LARGE SCALE GENOMIC DNA]</scope>
    <source>
        <strain evidence="5 6">PCC 7113</strain>
    </source>
</reference>
<keyword evidence="6" id="KW-1185">Reference proteome</keyword>
<dbReference type="STRING" id="1173027.Mic7113_5451"/>
<dbReference type="RefSeq" id="WP_015185221.1">
    <property type="nucleotide sequence ID" value="NC_019738.1"/>
</dbReference>
<dbReference type="PATRIC" id="fig|1173027.3.peg.6039"/>
<proteinExistence type="predicted"/>
<dbReference type="Pfam" id="PF13374">
    <property type="entry name" value="TPR_10"/>
    <property type="match status" value="1"/>
</dbReference>
<dbReference type="Gene3D" id="1.25.40.10">
    <property type="entry name" value="Tetratricopeptide repeat domain"/>
    <property type="match status" value="2"/>
</dbReference>
<evidence type="ECO:0000256" key="1">
    <source>
        <dbReference type="ARBA" id="ARBA00022737"/>
    </source>
</evidence>
<dbReference type="Pfam" id="PF12770">
    <property type="entry name" value="CHAT"/>
    <property type="match status" value="1"/>
</dbReference>
<dbReference type="HOGENOM" id="CLU_002404_1_0_3"/>
<dbReference type="InterPro" id="IPR011990">
    <property type="entry name" value="TPR-like_helical_dom_sf"/>
</dbReference>
<dbReference type="SMART" id="SM00028">
    <property type="entry name" value="TPR"/>
    <property type="match status" value="7"/>
</dbReference>
<accession>K9WLQ0</accession>
<dbReference type="EMBL" id="CP003630">
    <property type="protein sequence ID" value="AFZ21088.1"/>
    <property type="molecule type" value="Genomic_DNA"/>
</dbReference>
<dbReference type="AlphaFoldDB" id="K9WLQ0"/>
<evidence type="ECO:0000259" key="4">
    <source>
        <dbReference type="Pfam" id="PF12770"/>
    </source>
</evidence>
<dbReference type="PANTHER" id="PTHR45641">
    <property type="entry name" value="TETRATRICOPEPTIDE REPEAT PROTEIN (AFU_ORTHOLOGUE AFUA_6G03870)"/>
    <property type="match status" value="1"/>
</dbReference>